<proteinExistence type="predicted"/>
<protein>
    <submittedName>
        <fullName evidence="1">Uncharacterized protein</fullName>
    </submittedName>
</protein>
<evidence type="ECO:0000313" key="1">
    <source>
        <dbReference type="EMBL" id="GFG29731.1"/>
    </source>
</evidence>
<comment type="caution">
    <text evidence="1">The sequence shown here is derived from an EMBL/GenBank/DDBJ whole genome shotgun (WGS) entry which is preliminary data.</text>
</comment>
<organism evidence="1 2">
    <name type="scientific">Coptotermes formosanus</name>
    <name type="common">Formosan subterranean termite</name>
    <dbReference type="NCBI Taxonomy" id="36987"/>
    <lineage>
        <taxon>Eukaryota</taxon>
        <taxon>Metazoa</taxon>
        <taxon>Ecdysozoa</taxon>
        <taxon>Arthropoda</taxon>
        <taxon>Hexapoda</taxon>
        <taxon>Insecta</taxon>
        <taxon>Pterygota</taxon>
        <taxon>Neoptera</taxon>
        <taxon>Polyneoptera</taxon>
        <taxon>Dictyoptera</taxon>
        <taxon>Blattodea</taxon>
        <taxon>Blattoidea</taxon>
        <taxon>Termitoidae</taxon>
        <taxon>Rhinotermitidae</taxon>
        <taxon>Coptotermes</taxon>
    </lineage>
</organism>
<evidence type="ECO:0000313" key="2">
    <source>
        <dbReference type="Proteomes" id="UP000502823"/>
    </source>
</evidence>
<gene>
    <name evidence="1" type="ORF">Cfor_03312</name>
</gene>
<dbReference type="OrthoDB" id="6413868at2759"/>
<reference evidence="2" key="1">
    <citation type="submission" date="2020-01" db="EMBL/GenBank/DDBJ databases">
        <title>Draft genome sequence of the Termite Coptotermes fromosanus.</title>
        <authorList>
            <person name="Itakura S."/>
            <person name="Yosikawa Y."/>
            <person name="Umezawa K."/>
        </authorList>
    </citation>
    <scope>NUCLEOTIDE SEQUENCE [LARGE SCALE GENOMIC DNA]</scope>
</reference>
<sequence>MSHDQPTYASVPGIRVYGMMCAQVNKRKGRHLRFVRSSTGSMPPFPWQKVKEMANTLHWDD</sequence>
<keyword evidence="2" id="KW-1185">Reference proteome</keyword>
<dbReference type="EMBL" id="BLKM01003820">
    <property type="protein sequence ID" value="GFG29731.1"/>
    <property type="molecule type" value="Genomic_DNA"/>
</dbReference>
<name>A0A6L2PBD7_COPFO</name>
<dbReference type="InParanoid" id="A0A6L2PBD7"/>
<accession>A0A6L2PBD7</accession>
<dbReference type="AlphaFoldDB" id="A0A6L2PBD7"/>
<dbReference type="Proteomes" id="UP000502823">
    <property type="component" value="Unassembled WGS sequence"/>
</dbReference>